<gene>
    <name evidence="7" type="ORF">D9619_002797</name>
</gene>
<dbReference type="GO" id="GO:0007020">
    <property type="term" value="P:microtubule nucleation"/>
    <property type="evidence" value="ECO:0007669"/>
    <property type="project" value="InterPro"/>
</dbReference>
<protein>
    <recommendedName>
        <fullName evidence="5">Spindle pole body component</fullName>
    </recommendedName>
</protein>
<evidence type="ECO:0000313" key="7">
    <source>
        <dbReference type="EMBL" id="KAF5312415.1"/>
    </source>
</evidence>
<dbReference type="GO" id="GO:0051321">
    <property type="term" value="P:meiotic cell cycle"/>
    <property type="evidence" value="ECO:0007669"/>
    <property type="project" value="TreeGrafter"/>
</dbReference>
<dbReference type="PANTHER" id="PTHR19302">
    <property type="entry name" value="GAMMA TUBULIN COMPLEX PROTEIN"/>
    <property type="match status" value="1"/>
</dbReference>
<comment type="subcellular location">
    <subcellularLocation>
        <location evidence="5">Cytoplasm</location>
        <location evidence="5">Cytoskeleton</location>
        <location evidence="5">Microtubule organizing center</location>
    </subcellularLocation>
</comment>
<dbReference type="GO" id="GO:0000922">
    <property type="term" value="C:spindle pole"/>
    <property type="evidence" value="ECO:0007669"/>
    <property type="project" value="InterPro"/>
</dbReference>
<proteinExistence type="inferred from homology"/>
<comment type="similarity">
    <text evidence="1 5">Belongs to the TUBGCP family.</text>
</comment>
<dbReference type="GO" id="GO:0051225">
    <property type="term" value="P:spindle assembly"/>
    <property type="evidence" value="ECO:0007669"/>
    <property type="project" value="TreeGrafter"/>
</dbReference>
<dbReference type="GO" id="GO:0005816">
    <property type="term" value="C:spindle pole body"/>
    <property type="evidence" value="ECO:0007669"/>
    <property type="project" value="UniProtKB-ARBA"/>
</dbReference>
<evidence type="ECO:0000256" key="3">
    <source>
        <dbReference type="ARBA" id="ARBA00022701"/>
    </source>
</evidence>
<dbReference type="GO" id="GO:0043015">
    <property type="term" value="F:gamma-tubulin binding"/>
    <property type="evidence" value="ECO:0007669"/>
    <property type="project" value="InterPro"/>
</dbReference>
<evidence type="ECO:0000256" key="5">
    <source>
        <dbReference type="RuleBase" id="RU363050"/>
    </source>
</evidence>
<evidence type="ECO:0000256" key="4">
    <source>
        <dbReference type="ARBA" id="ARBA00023212"/>
    </source>
</evidence>
<dbReference type="GO" id="GO:0005874">
    <property type="term" value="C:microtubule"/>
    <property type="evidence" value="ECO:0007669"/>
    <property type="project" value="UniProtKB-KW"/>
</dbReference>
<dbReference type="InterPro" id="IPR040457">
    <property type="entry name" value="GCP_C"/>
</dbReference>
<dbReference type="GO" id="GO:0051011">
    <property type="term" value="F:microtubule minus-end binding"/>
    <property type="evidence" value="ECO:0007669"/>
    <property type="project" value="TreeGrafter"/>
</dbReference>
<evidence type="ECO:0000259" key="6">
    <source>
        <dbReference type="Pfam" id="PF04130"/>
    </source>
</evidence>
<keyword evidence="4 5" id="KW-0206">Cytoskeleton</keyword>
<keyword evidence="8" id="KW-1185">Reference proteome</keyword>
<comment type="caution">
    <text evidence="7">The sequence shown here is derived from an EMBL/GenBank/DDBJ whole genome shotgun (WGS) entry which is preliminary data.</text>
</comment>
<accession>A0A8H5ETY7</accession>
<dbReference type="GO" id="GO:0000930">
    <property type="term" value="C:gamma-tubulin complex"/>
    <property type="evidence" value="ECO:0007669"/>
    <property type="project" value="TreeGrafter"/>
</dbReference>
<dbReference type="Pfam" id="PF04130">
    <property type="entry name" value="GCP_C_terminal"/>
    <property type="match status" value="1"/>
</dbReference>
<evidence type="ECO:0000256" key="1">
    <source>
        <dbReference type="ARBA" id="ARBA00010337"/>
    </source>
</evidence>
<keyword evidence="3 5" id="KW-0493">Microtubule</keyword>
<dbReference type="GO" id="GO:0000278">
    <property type="term" value="P:mitotic cell cycle"/>
    <property type="evidence" value="ECO:0007669"/>
    <property type="project" value="TreeGrafter"/>
</dbReference>
<dbReference type="InterPro" id="IPR007259">
    <property type="entry name" value="GCP"/>
</dbReference>
<name>A0A8H5ETY7_9AGAR</name>
<organism evidence="7 8">
    <name type="scientific">Psilocybe cf. subviscida</name>
    <dbReference type="NCBI Taxonomy" id="2480587"/>
    <lineage>
        <taxon>Eukaryota</taxon>
        <taxon>Fungi</taxon>
        <taxon>Dikarya</taxon>
        <taxon>Basidiomycota</taxon>
        <taxon>Agaricomycotina</taxon>
        <taxon>Agaricomycetes</taxon>
        <taxon>Agaricomycetidae</taxon>
        <taxon>Agaricales</taxon>
        <taxon>Agaricineae</taxon>
        <taxon>Strophariaceae</taxon>
        <taxon>Psilocybe</taxon>
    </lineage>
</organism>
<keyword evidence="2 5" id="KW-0963">Cytoplasm</keyword>
<dbReference type="Proteomes" id="UP000567179">
    <property type="component" value="Unassembled WGS sequence"/>
</dbReference>
<dbReference type="GO" id="GO:0031122">
    <property type="term" value="P:cytoplasmic microtubule organization"/>
    <property type="evidence" value="ECO:0007669"/>
    <property type="project" value="TreeGrafter"/>
</dbReference>
<dbReference type="PANTHER" id="PTHR19302:SF68">
    <property type="entry name" value="SPINDLE POLE BODY COMPONENT"/>
    <property type="match status" value="1"/>
</dbReference>
<feature type="domain" description="Gamma tubulin complex component C-terminal" evidence="6">
    <location>
        <begin position="21"/>
        <end position="303"/>
    </location>
</feature>
<evidence type="ECO:0000313" key="8">
    <source>
        <dbReference type="Proteomes" id="UP000567179"/>
    </source>
</evidence>
<dbReference type="EMBL" id="JAACJJ010000056">
    <property type="protein sequence ID" value="KAF5312415.1"/>
    <property type="molecule type" value="Genomic_DNA"/>
</dbReference>
<dbReference type="InterPro" id="IPR042241">
    <property type="entry name" value="GCP_C_sf"/>
</dbReference>
<dbReference type="Gene3D" id="1.20.120.1900">
    <property type="entry name" value="Gamma-tubulin complex, C-terminal domain"/>
    <property type="match status" value="1"/>
</dbReference>
<dbReference type="OrthoDB" id="1608002at2759"/>
<dbReference type="AlphaFoldDB" id="A0A8H5ETY7"/>
<reference evidence="7 8" key="1">
    <citation type="journal article" date="2020" name="ISME J.">
        <title>Uncovering the hidden diversity of litter-decomposition mechanisms in mushroom-forming fungi.</title>
        <authorList>
            <person name="Floudas D."/>
            <person name="Bentzer J."/>
            <person name="Ahren D."/>
            <person name="Johansson T."/>
            <person name="Persson P."/>
            <person name="Tunlid A."/>
        </authorList>
    </citation>
    <scope>NUCLEOTIDE SEQUENCE [LARGE SCALE GENOMIC DNA]</scope>
    <source>
        <strain evidence="7 8">CBS 101986</strain>
    </source>
</reference>
<evidence type="ECO:0000256" key="2">
    <source>
        <dbReference type="ARBA" id="ARBA00022490"/>
    </source>
</evidence>
<sequence length="326" mass="36334">MIREATPQGTSLFDSHLLGTTLSLTYNLSWPLDLFLDRADLTIYSSVFSFLAALRKTHTDVQACWTSLSNAQRARRRWTGFSEGGTAEDQDARAKMLRCGWGVVRDMSWFLDTVLSYVMMDVVDTEFAKLKELLAAPRSAASHLDFSSLRMIHTNYLARLLDGCLLTNIALAGILRQILDICERFVALVERWSGDVLPALLFEGSLDGGEQVGAMVKERWKVVAEIDENLRSQLEAFYEALTQSMSQPFSTTVDASKSAYIGASMVLNQTTAHNFSRTRGAESELGQSRRHVERLLLRLDFNGELSKPRKGVRGGVENDILAGLGR</sequence>